<dbReference type="InterPro" id="IPR035959">
    <property type="entry name" value="RutC-like_sf"/>
</dbReference>
<sequence>MSTPHRIITAPELAAPVGFAHAVVAAPGATVHLGGQTAQGPDGSIVGDTIAAQLDVAAGNVVAALAAAGGRPEHLVSLVIYVTDVAEYRAALPKLGAVYRRHFGRHYPAMALLGVAELFDQAARIELVGVATVPEES</sequence>
<name>A0A5B2WR77_9PSEU</name>
<comment type="caution">
    <text evidence="1">The sequence shown here is derived from an EMBL/GenBank/DDBJ whole genome shotgun (WGS) entry which is preliminary data.</text>
</comment>
<dbReference type="PANTHER" id="PTHR43857:SF1">
    <property type="entry name" value="YJGH FAMILY PROTEIN"/>
    <property type="match status" value="1"/>
</dbReference>
<evidence type="ECO:0000313" key="1">
    <source>
        <dbReference type="EMBL" id="KAA2254493.1"/>
    </source>
</evidence>
<reference evidence="1 2" key="2">
    <citation type="submission" date="2019-09" db="EMBL/GenBank/DDBJ databases">
        <authorList>
            <person name="Jin C."/>
        </authorList>
    </citation>
    <scope>NUCLEOTIDE SEQUENCE [LARGE SCALE GENOMIC DNA]</scope>
    <source>
        <strain evidence="1 2">AN110305</strain>
    </source>
</reference>
<dbReference type="SUPFAM" id="SSF55298">
    <property type="entry name" value="YjgF-like"/>
    <property type="match status" value="1"/>
</dbReference>
<dbReference type="EMBL" id="VUOB01000061">
    <property type="protein sequence ID" value="KAA2254493.1"/>
    <property type="molecule type" value="Genomic_DNA"/>
</dbReference>
<dbReference type="Proteomes" id="UP000323454">
    <property type="component" value="Unassembled WGS sequence"/>
</dbReference>
<reference evidence="1 2" key="1">
    <citation type="submission" date="2019-09" db="EMBL/GenBank/DDBJ databases">
        <title>Goodfellowia gen. nov., a new genus of the Pseudonocardineae related to Actinoalloteichus, containing Goodfellowia coeruleoviolacea gen. nov., comb. nov. gen. nov., comb. nov.</title>
        <authorList>
            <person name="Labeda D."/>
        </authorList>
    </citation>
    <scope>NUCLEOTIDE SEQUENCE [LARGE SCALE GENOMIC DNA]</scope>
    <source>
        <strain evidence="1 2">AN110305</strain>
    </source>
</reference>
<keyword evidence="2" id="KW-1185">Reference proteome</keyword>
<organism evidence="1 2">
    <name type="scientific">Solihabitans fulvus</name>
    <dbReference type="NCBI Taxonomy" id="1892852"/>
    <lineage>
        <taxon>Bacteria</taxon>
        <taxon>Bacillati</taxon>
        <taxon>Actinomycetota</taxon>
        <taxon>Actinomycetes</taxon>
        <taxon>Pseudonocardiales</taxon>
        <taxon>Pseudonocardiaceae</taxon>
        <taxon>Solihabitans</taxon>
    </lineage>
</organism>
<dbReference type="CDD" id="cd00448">
    <property type="entry name" value="YjgF_YER057c_UK114_family"/>
    <property type="match status" value="1"/>
</dbReference>
<dbReference type="PANTHER" id="PTHR43857">
    <property type="entry name" value="BLR7761 PROTEIN"/>
    <property type="match status" value="1"/>
</dbReference>
<proteinExistence type="predicted"/>
<dbReference type="OrthoDB" id="9815126at2"/>
<evidence type="ECO:0000313" key="2">
    <source>
        <dbReference type="Proteomes" id="UP000323454"/>
    </source>
</evidence>
<dbReference type="Gene3D" id="3.30.1330.40">
    <property type="entry name" value="RutC-like"/>
    <property type="match status" value="1"/>
</dbReference>
<protein>
    <submittedName>
        <fullName evidence="1">RidA family protein</fullName>
    </submittedName>
</protein>
<gene>
    <name evidence="1" type="ORF">F0L68_30395</name>
</gene>
<dbReference type="InterPro" id="IPR006175">
    <property type="entry name" value="YjgF/YER057c/UK114"/>
</dbReference>
<dbReference type="Pfam" id="PF01042">
    <property type="entry name" value="Ribonuc_L-PSP"/>
    <property type="match status" value="1"/>
</dbReference>
<dbReference type="RefSeq" id="WP_149853289.1">
    <property type="nucleotide sequence ID" value="NZ_VUOB01000061.1"/>
</dbReference>
<accession>A0A5B2WR77</accession>
<dbReference type="AlphaFoldDB" id="A0A5B2WR77"/>